<evidence type="ECO:0000313" key="3">
    <source>
        <dbReference type="Proteomes" id="UP000032809"/>
    </source>
</evidence>
<dbReference type="InterPro" id="IPR005585">
    <property type="entry name" value="DUF327"/>
</dbReference>
<organism evidence="2 3">
    <name type="scientific">Defluviitoga tunisiensis</name>
    <dbReference type="NCBI Taxonomy" id="1006576"/>
    <lineage>
        <taxon>Bacteria</taxon>
        <taxon>Thermotogati</taxon>
        <taxon>Thermotogota</taxon>
        <taxon>Thermotogae</taxon>
        <taxon>Petrotogales</taxon>
        <taxon>Petrotogaceae</taxon>
        <taxon>Defluviitoga</taxon>
    </lineage>
</organism>
<dbReference type="OrthoDB" id="47226at2"/>
<accession>A0A0C7P2Y8</accession>
<dbReference type="SUPFAM" id="SSF158397">
    <property type="entry name" value="TM1646-like"/>
    <property type="match status" value="1"/>
</dbReference>
<evidence type="ECO:0008006" key="4">
    <source>
        <dbReference type="Google" id="ProtNLM"/>
    </source>
</evidence>
<dbReference type="STRING" id="1006576.DTL3_1401"/>
<dbReference type="InterPro" id="IPR024042">
    <property type="entry name" value="TM1646-like_dom_sf"/>
</dbReference>
<protein>
    <recommendedName>
        <fullName evidence="4">DUF327 domain-containing protein</fullName>
    </recommendedName>
</protein>
<dbReference type="AlphaFoldDB" id="A0A0C7P2Y8"/>
<reference evidence="3" key="1">
    <citation type="submission" date="2014-11" db="EMBL/GenBank/DDBJ databases">
        <authorList>
            <person name="Wibberg D."/>
        </authorList>
    </citation>
    <scope>NUCLEOTIDE SEQUENCE [LARGE SCALE GENOMIC DNA]</scope>
    <source>
        <strain evidence="3">L3</strain>
    </source>
</reference>
<evidence type="ECO:0000313" key="2">
    <source>
        <dbReference type="EMBL" id="CEP78695.1"/>
    </source>
</evidence>
<dbReference type="Proteomes" id="UP000032809">
    <property type="component" value="Chromosome I"/>
</dbReference>
<dbReference type="Pfam" id="PF03885">
    <property type="entry name" value="DUF327"/>
    <property type="match status" value="1"/>
</dbReference>
<dbReference type="Gene3D" id="1.20.120.490">
    <property type="entry name" value="Hypothetical protein TM1646-like domain"/>
    <property type="match status" value="1"/>
</dbReference>
<dbReference type="HOGENOM" id="CLU_121413_2_0_0"/>
<keyword evidence="3" id="KW-1185">Reference proteome</keyword>
<evidence type="ECO:0000256" key="1">
    <source>
        <dbReference type="SAM" id="MobiDB-lite"/>
    </source>
</evidence>
<dbReference type="KEGG" id="dtn:DTL3_1401"/>
<dbReference type="RefSeq" id="WP_045088092.1">
    <property type="nucleotide sequence ID" value="NZ_LN824141.1"/>
</dbReference>
<dbReference type="EMBL" id="LN824141">
    <property type="protein sequence ID" value="CEP78695.1"/>
    <property type="molecule type" value="Genomic_DNA"/>
</dbReference>
<name>A0A0C7P2Y8_DEFTU</name>
<proteinExistence type="predicted"/>
<feature type="compositionally biased region" description="Basic and acidic residues" evidence="1">
    <location>
        <begin position="7"/>
        <end position="16"/>
    </location>
</feature>
<feature type="region of interest" description="Disordered" evidence="1">
    <location>
        <begin position="1"/>
        <end position="33"/>
    </location>
</feature>
<gene>
    <name evidence="2" type="ORF">DTL3_1401</name>
</gene>
<sequence length="157" mass="18217">MEINPLDNRKKSEKEVKRKKGKSSNAQKLDSSEKKQVVGFFDVLVDTENQVSEKELKLLIDDILEKGNRFVKSPTLSNLRDYKEAIKSFLKRLEKSWYIIKSEVDFQNSIPKLHIVAEVVDEKMKELTDVLLKKEKSTLIYASTIEQINGLILDLYK</sequence>